<dbReference type="STRING" id="938405.SAMN02927895_05711"/>
<evidence type="ECO:0000313" key="2">
    <source>
        <dbReference type="Proteomes" id="UP000198925"/>
    </source>
</evidence>
<dbReference type="Gene3D" id="3.90.550.10">
    <property type="entry name" value="Spore Coat Polysaccharide Biosynthesis Protein SpsA, Chain A"/>
    <property type="match status" value="1"/>
</dbReference>
<organism evidence="1 2">
    <name type="scientific">Belnapia rosea</name>
    <dbReference type="NCBI Taxonomy" id="938405"/>
    <lineage>
        <taxon>Bacteria</taxon>
        <taxon>Pseudomonadati</taxon>
        <taxon>Pseudomonadota</taxon>
        <taxon>Alphaproteobacteria</taxon>
        <taxon>Acetobacterales</taxon>
        <taxon>Roseomonadaceae</taxon>
        <taxon>Belnapia</taxon>
    </lineage>
</organism>
<evidence type="ECO:0000313" key="1">
    <source>
        <dbReference type="EMBL" id="SDE51070.1"/>
    </source>
</evidence>
<accession>A0A1G7DJ32</accession>
<dbReference type="Proteomes" id="UP000198925">
    <property type="component" value="Unassembled WGS sequence"/>
</dbReference>
<name>A0A1G7DJ32_9PROT</name>
<dbReference type="AlphaFoldDB" id="A0A1G7DJ32"/>
<dbReference type="SUPFAM" id="SSF53448">
    <property type="entry name" value="Nucleotide-diphospho-sugar transferases"/>
    <property type="match status" value="1"/>
</dbReference>
<sequence>MPNNAEAPVIAVVANDPIAPELLRFLVSLRRYSKDLRVRIIPFNDDTALCRAIGAHFGCEWVEDDLSRYDLFGRELFDDDPPQQPYPYMLGKIRKLWIFDQPGPVAYIDIDTIVTSDIGQILRQAAEQEFDLSFASVSKGWIYEDVIEAAALLRRTNGFSSSFLFKRTNRLTFDAISGAIRKNLPHYQKVRRRGVVDQPLLNYAVDQLPVTVKPMYELVDISSDTVASRDLPWFKASIQADGRVLASGKPVLYLHAVGKYKHSREYDFLFKGHLVEGLFQIAKAKPELGQRVFEAIRQWIHFEAEE</sequence>
<dbReference type="EMBL" id="FMZX01000046">
    <property type="protein sequence ID" value="SDE51070.1"/>
    <property type="molecule type" value="Genomic_DNA"/>
</dbReference>
<protein>
    <recommendedName>
        <fullName evidence="3">Glycosyl transferase family 8</fullName>
    </recommendedName>
</protein>
<evidence type="ECO:0008006" key="3">
    <source>
        <dbReference type="Google" id="ProtNLM"/>
    </source>
</evidence>
<proteinExistence type="predicted"/>
<gene>
    <name evidence="1" type="ORF">SAMN04487779_10468</name>
</gene>
<dbReference type="RefSeq" id="WP_143018335.1">
    <property type="nucleotide sequence ID" value="NZ_FMZX01000046.1"/>
</dbReference>
<reference evidence="1 2" key="1">
    <citation type="submission" date="2016-10" db="EMBL/GenBank/DDBJ databases">
        <authorList>
            <person name="de Groot N.N."/>
        </authorList>
    </citation>
    <scope>NUCLEOTIDE SEQUENCE [LARGE SCALE GENOMIC DNA]</scope>
    <source>
        <strain evidence="1 2">CPCC 100156</strain>
    </source>
</reference>
<keyword evidence="2" id="KW-1185">Reference proteome</keyword>
<dbReference type="InterPro" id="IPR029044">
    <property type="entry name" value="Nucleotide-diphossugar_trans"/>
</dbReference>